<dbReference type="InParanoid" id="A0A251TQE5"/>
<dbReference type="GO" id="GO:0003676">
    <property type="term" value="F:nucleic acid binding"/>
    <property type="evidence" value="ECO:0007669"/>
    <property type="project" value="InterPro"/>
</dbReference>
<evidence type="ECO:0000313" key="4">
    <source>
        <dbReference type="Proteomes" id="UP000215914"/>
    </source>
</evidence>
<reference evidence="3" key="2">
    <citation type="submission" date="2017-02" db="EMBL/GenBank/DDBJ databases">
        <title>Sunflower complete genome.</title>
        <authorList>
            <person name="Langlade N."/>
            <person name="Munos S."/>
        </authorList>
    </citation>
    <scope>NUCLEOTIDE SEQUENCE [LARGE SCALE GENOMIC DNA]</scope>
    <source>
        <tissue evidence="3">Leaves</tissue>
    </source>
</reference>
<dbReference type="EMBL" id="CM007899">
    <property type="protein sequence ID" value="OTG13104.1"/>
    <property type="molecule type" value="Genomic_DNA"/>
</dbReference>
<evidence type="ECO:0000313" key="2">
    <source>
        <dbReference type="EMBL" id="KAF5818840.1"/>
    </source>
</evidence>
<dbReference type="Pfam" id="PF03159">
    <property type="entry name" value="XRN_N"/>
    <property type="match status" value="1"/>
</dbReference>
<reference evidence="2 4" key="1">
    <citation type="journal article" date="2017" name="Nature">
        <title>The sunflower genome provides insights into oil metabolism, flowering and Asterid evolution.</title>
        <authorList>
            <person name="Badouin H."/>
            <person name="Gouzy J."/>
            <person name="Grassa C.J."/>
            <person name="Murat F."/>
            <person name="Staton S.E."/>
            <person name="Cottret L."/>
            <person name="Lelandais-Briere C."/>
            <person name="Owens G.L."/>
            <person name="Carrere S."/>
            <person name="Mayjonade B."/>
            <person name="Legrand L."/>
            <person name="Gill N."/>
            <person name="Kane N.C."/>
            <person name="Bowers J.E."/>
            <person name="Hubner S."/>
            <person name="Bellec A."/>
            <person name="Berard A."/>
            <person name="Berges H."/>
            <person name="Blanchet N."/>
            <person name="Boniface M.C."/>
            <person name="Brunel D."/>
            <person name="Catrice O."/>
            <person name="Chaidir N."/>
            <person name="Claudel C."/>
            <person name="Donnadieu C."/>
            <person name="Faraut T."/>
            <person name="Fievet G."/>
            <person name="Helmstetter N."/>
            <person name="King M."/>
            <person name="Knapp S.J."/>
            <person name="Lai Z."/>
            <person name="Le Paslier M.C."/>
            <person name="Lippi Y."/>
            <person name="Lorenzon L."/>
            <person name="Mandel J.R."/>
            <person name="Marage G."/>
            <person name="Marchand G."/>
            <person name="Marquand E."/>
            <person name="Bret-Mestries E."/>
            <person name="Morien E."/>
            <person name="Nambeesan S."/>
            <person name="Nguyen T."/>
            <person name="Pegot-Espagnet P."/>
            <person name="Pouilly N."/>
            <person name="Raftis F."/>
            <person name="Sallet E."/>
            <person name="Schiex T."/>
            <person name="Thomas J."/>
            <person name="Vandecasteele C."/>
            <person name="Vares D."/>
            <person name="Vear F."/>
            <person name="Vautrin S."/>
            <person name="Crespi M."/>
            <person name="Mangin B."/>
            <person name="Burke J.M."/>
            <person name="Salse J."/>
            <person name="Munos S."/>
            <person name="Vincourt P."/>
            <person name="Rieseberg L.H."/>
            <person name="Langlade N.B."/>
        </authorList>
    </citation>
    <scope>NUCLEOTIDE SEQUENCE [LARGE SCALE GENOMIC DNA]</scope>
    <source>
        <strain evidence="4">cv. SF193</strain>
        <tissue evidence="2">Leaves</tissue>
    </source>
</reference>
<evidence type="ECO:0000313" key="3">
    <source>
        <dbReference type="EMBL" id="OTG13104.1"/>
    </source>
</evidence>
<organism evidence="3 4">
    <name type="scientific">Helianthus annuus</name>
    <name type="common">Common sunflower</name>
    <dbReference type="NCBI Taxonomy" id="4232"/>
    <lineage>
        <taxon>Eukaryota</taxon>
        <taxon>Viridiplantae</taxon>
        <taxon>Streptophyta</taxon>
        <taxon>Embryophyta</taxon>
        <taxon>Tracheophyta</taxon>
        <taxon>Spermatophyta</taxon>
        <taxon>Magnoliopsida</taxon>
        <taxon>eudicotyledons</taxon>
        <taxon>Gunneridae</taxon>
        <taxon>Pentapetalae</taxon>
        <taxon>asterids</taxon>
        <taxon>campanulids</taxon>
        <taxon>Asterales</taxon>
        <taxon>Asteraceae</taxon>
        <taxon>Asteroideae</taxon>
        <taxon>Heliantheae alliance</taxon>
        <taxon>Heliantheae</taxon>
        <taxon>Helianthus</taxon>
    </lineage>
</organism>
<dbReference type="GO" id="GO:0004527">
    <property type="term" value="F:exonuclease activity"/>
    <property type="evidence" value="ECO:0007669"/>
    <property type="project" value="UniProtKB-KW"/>
</dbReference>
<dbReference type="Proteomes" id="UP000215914">
    <property type="component" value="Chromosome 10"/>
</dbReference>
<keyword evidence="3" id="KW-0269">Exonuclease</keyword>
<sequence>MSLYLTRYCYYMFEFYNCLIEPGSANGVAPRAKMKYQRIKRFRAAKEAARKVSLQLMNCQRIRRFRADKAFQSCCTTTEGNRKKAFLFFLFLG</sequence>
<keyword evidence="3" id="KW-0540">Nuclease</keyword>
<gene>
    <name evidence="3" type="ORF">HannXRQ_Chr10g0316941</name>
    <name evidence="2" type="ORF">HanXRQr2_Chr02g0070681</name>
</gene>
<dbReference type="EMBL" id="MNCJ02000317">
    <property type="protein sequence ID" value="KAF5818840.1"/>
    <property type="molecule type" value="Genomic_DNA"/>
</dbReference>
<dbReference type="Gramene" id="mRNA:HanXRQr2_Chr02g0070681">
    <property type="protein sequence ID" value="mRNA:HanXRQr2_Chr02g0070681"/>
    <property type="gene ID" value="HanXRQr2_Chr02g0070681"/>
</dbReference>
<dbReference type="AlphaFoldDB" id="A0A251TQE5"/>
<proteinExistence type="predicted"/>
<evidence type="ECO:0000259" key="1">
    <source>
        <dbReference type="Pfam" id="PF03159"/>
    </source>
</evidence>
<accession>A0A251TQE5</accession>
<keyword evidence="3" id="KW-0378">Hydrolase</keyword>
<dbReference type="InterPro" id="IPR004859">
    <property type="entry name" value="Xrn1_N"/>
</dbReference>
<protein>
    <submittedName>
        <fullName evidence="3">Putative 5-3 exonuclease</fullName>
    </submittedName>
</protein>
<name>A0A251TQE5_HELAN</name>
<keyword evidence="4" id="KW-1185">Reference proteome</keyword>
<feature type="domain" description="Xrn1 N-terminal" evidence="1">
    <location>
        <begin position="26"/>
        <end position="51"/>
    </location>
</feature>
<reference evidence="2" key="3">
    <citation type="submission" date="2020-06" db="EMBL/GenBank/DDBJ databases">
        <title>Helianthus annuus Genome sequencing and assembly Release 2.</title>
        <authorList>
            <person name="Gouzy J."/>
            <person name="Langlade N."/>
            <person name="Munos S."/>
        </authorList>
    </citation>
    <scope>NUCLEOTIDE SEQUENCE</scope>
    <source>
        <tissue evidence="2">Leaves</tissue>
    </source>
</reference>